<dbReference type="EMBL" id="JAATIQ010000026">
    <property type="protein sequence ID" value="KAF4398464.1"/>
    <property type="molecule type" value="Genomic_DNA"/>
</dbReference>
<sequence>MVLDGNRARLTASLTGSHSACTPSLIYVSRDYAKSGLVVFILFIQSMHVTCCCEDCSELCSFQQKKSTSTKEVYYVEEHIVISKHK</sequence>
<gene>
    <name evidence="1" type="ORF">G4B88_025443</name>
</gene>
<evidence type="ECO:0000313" key="1">
    <source>
        <dbReference type="EMBL" id="KAF4398464.1"/>
    </source>
</evidence>
<comment type="caution">
    <text evidence="1">The sequence shown here is derived from an EMBL/GenBank/DDBJ whole genome shotgun (WGS) entry which is preliminary data.</text>
</comment>
<proteinExistence type="predicted"/>
<accession>A0A7J6HT32</accession>
<protein>
    <submittedName>
        <fullName evidence="1">Uncharacterized protein</fullName>
    </submittedName>
</protein>
<evidence type="ECO:0000313" key="2">
    <source>
        <dbReference type="Proteomes" id="UP000583929"/>
    </source>
</evidence>
<name>A0A7J6HT32_CANSA</name>
<organism evidence="1 2">
    <name type="scientific">Cannabis sativa</name>
    <name type="common">Hemp</name>
    <name type="synonym">Marijuana</name>
    <dbReference type="NCBI Taxonomy" id="3483"/>
    <lineage>
        <taxon>Eukaryota</taxon>
        <taxon>Viridiplantae</taxon>
        <taxon>Streptophyta</taxon>
        <taxon>Embryophyta</taxon>
        <taxon>Tracheophyta</taxon>
        <taxon>Spermatophyta</taxon>
        <taxon>Magnoliopsida</taxon>
        <taxon>eudicotyledons</taxon>
        <taxon>Gunneridae</taxon>
        <taxon>Pentapetalae</taxon>
        <taxon>rosids</taxon>
        <taxon>fabids</taxon>
        <taxon>Rosales</taxon>
        <taxon>Cannabaceae</taxon>
        <taxon>Cannabis</taxon>
    </lineage>
</organism>
<dbReference type="AlphaFoldDB" id="A0A7J6HT32"/>
<reference evidence="1 2" key="1">
    <citation type="journal article" date="2020" name="bioRxiv">
        <title>Sequence and annotation of 42 cannabis genomes reveals extensive copy number variation in cannabinoid synthesis and pathogen resistance genes.</title>
        <authorList>
            <person name="Mckernan K.J."/>
            <person name="Helbert Y."/>
            <person name="Kane L.T."/>
            <person name="Ebling H."/>
            <person name="Zhang L."/>
            <person name="Liu B."/>
            <person name="Eaton Z."/>
            <person name="Mclaughlin S."/>
            <person name="Kingan S."/>
            <person name="Baybayan P."/>
            <person name="Concepcion G."/>
            <person name="Jordan M."/>
            <person name="Riva A."/>
            <person name="Barbazuk W."/>
            <person name="Harkins T."/>
        </authorList>
    </citation>
    <scope>NUCLEOTIDE SEQUENCE [LARGE SCALE GENOMIC DNA]</scope>
    <source>
        <strain evidence="2">cv. Jamaican Lion 4</strain>
        <tissue evidence="1">Leaf</tissue>
    </source>
</reference>
<dbReference type="Proteomes" id="UP000583929">
    <property type="component" value="Unassembled WGS sequence"/>
</dbReference>
<keyword evidence="2" id="KW-1185">Reference proteome</keyword>